<dbReference type="Proteomes" id="UP000199574">
    <property type="component" value="Chromosome I"/>
</dbReference>
<dbReference type="GeneID" id="90592470"/>
<accession>A0ABY0UWI3</accession>
<dbReference type="Pfam" id="PF10652">
    <property type="entry name" value="DUF2480"/>
    <property type="match status" value="1"/>
</dbReference>
<dbReference type="EMBL" id="LT629754">
    <property type="protein sequence ID" value="SDT28986.1"/>
    <property type="molecule type" value="Genomic_DNA"/>
</dbReference>
<evidence type="ECO:0008006" key="3">
    <source>
        <dbReference type="Google" id="ProtNLM"/>
    </source>
</evidence>
<evidence type="ECO:0000313" key="1">
    <source>
        <dbReference type="EMBL" id="SDT28986.1"/>
    </source>
</evidence>
<protein>
    <recommendedName>
        <fullName evidence="3">DUF2480 family protein</fullName>
    </recommendedName>
</protein>
<dbReference type="RefSeq" id="WP_058104469.1">
    <property type="nucleotide sequence ID" value="NZ_JAHKPX010000005.1"/>
</dbReference>
<keyword evidence="2" id="KW-1185">Reference proteome</keyword>
<evidence type="ECO:0000313" key="2">
    <source>
        <dbReference type="Proteomes" id="UP000199574"/>
    </source>
</evidence>
<proteinExistence type="predicted"/>
<organism evidence="1 2">
    <name type="scientific">Maribacter dokdonensis</name>
    <dbReference type="NCBI Taxonomy" id="320912"/>
    <lineage>
        <taxon>Bacteria</taxon>
        <taxon>Pseudomonadati</taxon>
        <taxon>Bacteroidota</taxon>
        <taxon>Flavobacteriia</taxon>
        <taxon>Flavobacteriales</taxon>
        <taxon>Flavobacteriaceae</taxon>
        <taxon>Maribacter</taxon>
    </lineage>
</organism>
<sequence length="168" mass="19198">MEDEIVNKVAQSKLITFNLEDYYPKGERMVLDIKDWLYEGFILKEKEFRAFVDAHDWSQYKDAYVAMHCSTDAIIPGWAYLLLSVKLSGIAKKAVQGSLVDLETSIYQSVIENIDISEYQDRLIIIKGCSKKPVPANAYLFLAERLKPVAKSIMYGEACSSVPLYKRK</sequence>
<dbReference type="InterPro" id="IPR018914">
    <property type="entry name" value="DUF2480"/>
</dbReference>
<name>A0ABY0UWI3_9FLAO</name>
<reference evidence="1 2" key="1">
    <citation type="submission" date="2016-10" db="EMBL/GenBank/DDBJ databases">
        <authorList>
            <person name="Varghese N."/>
            <person name="Submissions S."/>
        </authorList>
    </citation>
    <scope>NUCLEOTIDE SEQUENCE [LARGE SCALE GENOMIC DNA]</scope>
    <source>
        <strain evidence="1 2">MAR_2009_60</strain>
    </source>
</reference>
<gene>
    <name evidence="1" type="ORF">SAMN05192545_3276</name>
</gene>